<comment type="subcellular location">
    <subcellularLocation>
        <location evidence="1">Membrane</location>
        <topology evidence="1">Multi-pass membrane protein</topology>
    </subcellularLocation>
</comment>
<dbReference type="SUPFAM" id="SSF103473">
    <property type="entry name" value="MFS general substrate transporter"/>
    <property type="match status" value="2"/>
</dbReference>
<dbReference type="PANTHER" id="PTHR42718:SF10">
    <property type="entry name" value="TRANSPORTER, PUTATIVE (AFU_ORTHOLOGUE AFUA_8G06760)-RELATED"/>
    <property type="match status" value="1"/>
</dbReference>
<feature type="region of interest" description="Disordered" evidence="5">
    <location>
        <begin position="502"/>
        <end position="528"/>
    </location>
</feature>
<evidence type="ECO:0000313" key="9">
    <source>
        <dbReference type="Proteomes" id="UP000807353"/>
    </source>
</evidence>
<feature type="transmembrane region" description="Helical" evidence="6">
    <location>
        <begin position="467"/>
        <end position="491"/>
    </location>
</feature>
<feature type="transmembrane region" description="Helical" evidence="6">
    <location>
        <begin position="289"/>
        <end position="313"/>
    </location>
</feature>
<feature type="domain" description="Major facilitator superfamily (MFS) profile" evidence="7">
    <location>
        <begin position="1"/>
        <end position="502"/>
    </location>
</feature>
<evidence type="ECO:0000313" key="8">
    <source>
        <dbReference type="EMBL" id="KAF9462499.1"/>
    </source>
</evidence>
<keyword evidence="2 6" id="KW-0812">Transmembrane</keyword>
<evidence type="ECO:0000256" key="3">
    <source>
        <dbReference type="ARBA" id="ARBA00022989"/>
    </source>
</evidence>
<organism evidence="8 9">
    <name type="scientific">Collybia nuda</name>
    <dbReference type="NCBI Taxonomy" id="64659"/>
    <lineage>
        <taxon>Eukaryota</taxon>
        <taxon>Fungi</taxon>
        <taxon>Dikarya</taxon>
        <taxon>Basidiomycota</taxon>
        <taxon>Agaricomycotina</taxon>
        <taxon>Agaricomycetes</taxon>
        <taxon>Agaricomycetidae</taxon>
        <taxon>Agaricales</taxon>
        <taxon>Tricholomatineae</taxon>
        <taxon>Clitocybaceae</taxon>
        <taxon>Collybia</taxon>
    </lineage>
</organism>
<evidence type="ECO:0000256" key="4">
    <source>
        <dbReference type="ARBA" id="ARBA00023136"/>
    </source>
</evidence>
<feature type="transmembrane region" description="Helical" evidence="6">
    <location>
        <begin position="333"/>
        <end position="352"/>
    </location>
</feature>
<evidence type="ECO:0000256" key="6">
    <source>
        <dbReference type="SAM" id="Phobius"/>
    </source>
</evidence>
<feature type="transmembrane region" description="Helical" evidence="6">
    <location>
        <begin position="81"/>
        <end position="99"/>
    </location>
</feature>
<feature type="compositionally biased region" description="Basic and acidic residues" evidence="5">
    <location>
        <begin position="502"/>
        <end position="523"/>
    </location>
</feature>
<dbReference type="PROSITE" id="PS50850">
    <property type="entry name" value="MFS"/>
    <property type="match status" value="1"/>
</dbReference>
<protein>
    <submittedName>
        <fullName evidence="8">Major facilitator superfamily-domain-containing protein</fullName>
    </submittedName>
</protein>
<feature type="transmembrane region" description="Helical" evidence="6">
    <location>
        <begin position="216"/>
        <end position="237"/>
    </location>
</feature>
<dbReference type="InterPro" id="IPR036259">
    <property type="entry name" value="MFS_trans_sf"/>
</dbReference>
<accession>A0A9P5Y4E8</accession>
<evidence type="ECO:0000259" key="7">
    <source>
        <dbReference type="PROSITE" id="PS50850"/>
    </source>
</evidence>
<feature type="transmembrane region" description="Helical" evidence="6">
    <location>
        <begin position="119"/>
        <end position="142"/>
    </location>
</feature>
<dbReference type="InterPro" id="IPR020846">
    <property type="entry name" value="MFS_dom"/>
</dbReference>
<comment type="caution">
    <text evidence="8">The sequence shown here is derived from an EMBL/GenBank/DDBJ whole genome shotgun (WGS) entry which is preliminary data.</text>
</comment>
<keyword evidence="9" id="KW-1185">Reference proteome</keyword>
<dbReference type="AlphaFoldDB" id="A0A9P5Y4E8"/>
<feature type="transmembrane region" description="Helical" evidence="6">
    <location>
        <begin position="154"/>
        <end position="176"/>
    </location>
</feature>
<feature type="transmembrane region" description="Helical" evidence="6">
    <location>
        <begin position="12"/>
        <end position="34"/>
    </location>
</feature>
<feature type="transmembrane region" description="Helical" evidence="6">
    <location>
        <begin position="422"/>
        <end position="447"/>
    </location>
</feature>
<feature type="transmembrane region" description="Helical" evidence="6">
    <location>
        <begin position="182"/>
        <end position="204"/>
    </location>
</feature>
<evidence type="ECO:0000256" key="5">
    <source>
        <dbReference type="SAM" id="MobiDB-lite"/>
    </source>
</evidence>
<feature type="transmembrane region" description="Helical" evidence="6">
    <location>
        <begin position="54"/>
        <end position="74"/>
    </location>
</feature>
<feature type="transmembrane region" description="Helical" evidence="6">
    <location>
        <begin position="359"/>
        <end position="377"/>
    </location>
</feature>
<dbReference type="InterPro" id="IPR011701">
    <property type="entry name" value="MFS"/>
</dbReference>
<dbReference type="Gene3D" id="1.20.1250.20">
    <property type="entry name" value="MFS general substrate transporter like domains"/>
    <property type="match status" value="2"/>
</dbReference>
<dbReference type="Pfam" id="PF07690">
    <property type="entry name" value="MFS_1"/>
    <property type="match status" value="1"/>
</dbReference>
<gene>
    <name evidence="8" type="ORF">BDZ94DRAFT_1366545</name>
</gene>
<keyword evidence="3 6" id="KW-1133">Transmembrane helix</keyword>
<dbReference type="PANTHER" id="PTHR42718">
    <property type="entry name" value="MAJOR FACILITATOR SUPERFAMILY MULTIDRUG TRANSPORTER MFSC"/>
    <property type="match status" value="1"/>
</dbReference>
<dbReference type="GO" id="GO:0016020">
    <property type="term" value="C:membrane"/>
    <property type="evidence" value="ECO:0007669"/>
    <property type="project" value="UniProtKB-SubCell"/>
</dbReference>
<feature type="transmembrane region" description="Helical" evidence="6">
    <location>
        <begin position="383"/>
        <end position="401"/>
    </location>
</feature>
<feature type="transmembrane region" description="Helical" evidence="6">
    <location>
        <begin position="249"/>
        <end position="268"/>
    </location>
</feature>
<keyword evidence="4 6" id="KW-0472">Membrane</keyword>
<reference evidence="8" key="1">
    <citation type="submission" date="2020-11" db="EMBL/GenBank/DDBJ databases">
        <authorList>
            <consortium name="DOE Joint Genome Institute"/>
            <person name="Ahrendt S."/>
            <person name="Riley R."/>
            <person name="Andreopoulos W."/>
            <person name="Labutti K."/>
            <person name="Pangilinan J."/>
            <person name="Ruiz-Duenas F.J."/>
            <person name="Barrasa J.M."/>
            <person name="Sanchez-Garcia M."/>
            <person name="Camarero S."/>
            <person name="Miyauchi S."/>
            <person name="Serrano A."/>
            <person name="Linde D."/>
            <person name="Babiker R."/>
            <person name="Drula E."/>
            <person name="Ayuso-Fernandez I."/>
            <person name="Pacheco R."/>
            <person name="Padilla G."/>
            <person name="Ferreira P."/>
            <person name="Barriuso J."/>
            <person name="Kellner H."/>
            <person name="Castanera R."/>
            <person name="Alfaro M."/>
            <person name="Ramirez L."/>
            <person name="Pisabarro A.G."/>
            <person name="Kuo A."/>
            <person name="Tritt A."/>
            <person name="Lipzen A."/>
            <person name="He G."/>
            <person name="Yan M."/>
            <person name="Ng V."/>
            <person name="Cullen D."/>
            <person name="Martin F."/>
            <person name="Rosso M.-N."/>
            <person name="Henrissat B."/>
            <person name="Hibbett D."/>
            <person name="Martinez A.T."/>
            <person name="Grigoriev I.V."/>
        </authorList>
    </citation>
    <scope>NUCLEOTIDE SEQUENCE</scope>
    <source>
        <strain evidence="8">CBS 247.69</strain>
    </source>
</reference>
<evidence type="ECO:0000256" key="1">
    <source>
        <dbReference type="ARBA" id="ARBA00004141"/>
    </source>
</evidence>
<sequence>MPGFLGLKDVFVVIAVSGITTLNIFLSGALTVALPTLGKDLDFKQASHRADLQWPINVYSLSYGCMLLFFGRVGDIVGGRIMFLLGSAWFAAWQCFPFLSNYSYRSLGAAFAPNEETFIIFIALQGLGAAANTPSGIGLFVAHFPPGPSRNKAFGVLGAGQPIGFILGLVLGGFIVQSRATWRGIFYVQAALGSLFVLLGWFVISKDESHRRYTKGLDWGGALLSTVGIGLLTFSLADSASAPHGWASPHIIATLCASVAILLVFWYYERWREQKDFSVLMPPSMWSQPGARMTPVIMMVFFAWWSFNTLIYFSTLYYQQVLLLGPLATSIRFIPMVISGICTNVIGGWLMNRVPGQPLMVSGLIGNVVAPIIFALIDIHVSYWVMSFWVMILVVGADVVYPVGTLQISSAFDEKSQSLAGGIFNVATRLGTSLGIAITSAIATSVSQKYSTHHPPLSSTSPEALMIGFRAAGWTLFGAAIISITIGLLGLRGIGIVGRKREADSSDDVTLHNEPEKEDKMKEEQEDIASVAVISPVPEISS</sequence>
<proteinExistence type="predicted"/>
<dbReference type="Proteomes" id="UP000807353">
    <property type="component" value="Unassembled WGS sequence"/>
</dbReference>
<evidence type="ECO:0000256" key="2">
    <source>
        <dbReference type="ARBA" id="ARBA00022692"/>
    </source>
</evidence>
<dbReference type="OrthoDB" id="440755at2759"/>
<dbReference type="EMBL" id="MU150271">
    <property type="protein sequence ID" value="KAF9462499.1"/>
    <property type="molecule type" value="Genomic_DNA"/>
</dbReference>
<name>A0A9P5Y4E8_9AGAR</name>
<dbReference type="GO" id="GO:0022857">
    <property type="term" value="F:transmembrane transporter activity"/>
    <property type="evidence" value="ECO:0007669"/>
    <property type="project" value="InterPro"/>
</dbReference>